<evidence type="ECO:0000313" key="1">
    <source>
        <dbReference type="EMBL" id="KKM98008.1"/>
    </source>
</evidence>
<dbReference type="AlphaFoldDB" id="A0A0F9LXA7"/>
<dbReference type="EMBL" id="LAZR01005680">
    <property type="protein sequence ID" value="KKM98008.1"/>
    <property type="molecule type" value="Genomic_DNA"/>
</dbReference>
<sequence>MKKYIKQQTFSKIIFLNNMKNIITRVQFHSESIKMKPKELKFLKTSLSYISSQFFGEIS</sequence>
<organism evidence="1">
    <name type="scientific">marine sediment metagenome</name>
    <dbReference type="NCBI Taxonomy" id="412755"/>
    <lineage>
        <taxon>unclassified sequences</taxon>
        <taxon>metagenomes</taxon>
        <taxon>ecological metagenomes</taxon>
    </lineage>
</organism>
<proteinExistence type="predicted"/>
<reference evidence="1" key="1">
    <citation type="journal article" date="2015" name="Nature">
        <title>Complex archaea that bridge the gap between prokaryotes and eukaryotes.</title>
        <authorList>
            <person name="Spang A."/>
            <person name="Saw J.H."/>
            <person name="Jorgensen S.L."/>
            <person name="Zaremba-Niedzwiedzka K."/>
            <person name="Martijn J."/>
            <person name="Lind A.E."/>
            <person name="van Eijk R."/>
            <person name="Schleper C."/>
            <person name="Guy L."/>
            <person name="Ettema T.J."/>
        </authorList>
    </citation>
    <scope>NUCLEOTIDE SEQUENCE</scope>
</reference>
<name>A0A0F9LXA7_9ZZZZ</name>
<accession>A0A0F9LXA7</accession>
<comment type="caution">
    <text evidence="1">The sequence shown here is derived from an EMBL/GenBank/DDBJ whole genome shotgun (WGS) entry which is preliminary data.</text>
</comment>
<gene>
    <name evidence="1" type="ORF">LCGC14_1162390</name>
</gene>
<protein>
    <submittedName>
        <fullName evidence="1">Uncharacterized protein</fullName>
    </submittedName>
</protein>